<dbReference type="InterPro" id="IPR009942">
    <property type="entry name" value="DUF1474"/>
</dbReference>
<reference evidence="2" key="1">
    <citation type="journal article" date="2023" name="Antibiotics">
        <title>Prevalence and Molecular Characterization of Methicillin-Resistant Staphylococci (MRS) and Mammaliicocci (MRM) in Dromedary Camels from Algeria: First Detection of SCCmec-mecC Hybrid in Methicillin-Resistant Mammaliicoccus lentus.</title>
        <authorList>
            <person name="Belhout C."/>
            <person name="Boyen F."/>
            <person name="Vereecke N."/>
            <person name="Theuns S."/>
            <person name="Taibi N."/>
            <person name="Stegger M."/>
            <person name="de la Fe-Rodriguez P.Y."/>
            <person name="Bouayad L."/>
            <person name="Elgroud R."/>
            <person name="Butaye P."/>
        </authorList>
    </citation>
    <scope>NUCLEOTIDE SEQUENCE</scope>
    <source>
        <strain evidence="2">7048</strain>
    </source>
</reference>
<gene>
    <name evidence="2" type="ORF">PYH69_03860</name>
</gene>
<dbReference type="Proteomes" id="UP001223261">
    <property type="component" value="Chromosome"/>
</dbReference>
<sequence length="97" mass="11521">MNNNLWEIGNIQSDLDILKDKISDLVQSNFYITEDYFDSECLEDMKAVEWFGMSYRELRIKTNQSHELLLIYQKEMAKLVMQFDKVLSNMREGDSNV</sequence>
<evidence type="ECO:0000313" key="2">
    <source>
        <dbReference type="EMBL" id="WHI60775.1"/>
    </source>
</evidence>
<dbReference type="AlphaFoldDB" id="A0AAX3W7M8"/>
<organism evidence="2 3">
    <name type="scientific">Mammaliicoccus lentus</name>
    <name type="common">Staphylococcus lentus</name>
    <dbReference type="NCBI Taxonomy" id="42858"/>
    <lineage>
        <taxon>Bacteria</taxon>
        <taxon>Bacillati</taxon>
        <taxon>Bacillota</taxon>
        <taxon>Bacilli</taxon>
        <taxon>Bacillales</taxon>
        <taxon>Staphylococcaceae</taxon>
        <taxon>Mammaliicoccus</taxon>
    </lineage>
</organism>
<evidence type="ECO:0000259" key="1">
    <source>
        <dbReference type="Pfam" id="PF07342"/>
    </source>
</evidence>
<dbReference type="Pfam" id="PF07342">
    <property type="entry name" value="TscT"/>
    <property type="match status" value="1"/>
</dbReference>
<dbReference type="RefSeq" id="WP_282862725.1">
    <property type="nucleotide sequence ID" value="NZ_CP118848.1"/>
</dbReference>
<dbReference type="EMBL" id="CP118848">
    <property type="protein sequence ID" value="WHI60775.1"/>
    <property type="molecule type" value="Genomic_DNA"/>
</dbReference>
<accession>A0AAX3W7M8</accession>
<feature type="domain" description="TscT toxin" evidence="1">
    <location>
        <begin position="5"/>
        <end position="86"/>
    </location>
</feature>
<name>A0AAX3W7M8_MAMLE</name>
<proteinExistence type="predicted"/>
<evidence type="ECO:0000313" key="3">
    <source>
        <dbReference type="Proteomes" id="UP001223261"/>
    </source>
</evidence>
<protein>
    <submittedName>
        <fullName evidence="2">DUF1474 family protein</fullName>
    </submittedName>
</protein>